<feature type="domain" description="ABC transporter" evidence="5">
    <location>
        <begin position="283"/>
        <end position="511"/>
    </location>
</feature>
<organism evidence="6 7">
    <name type="scientific">Pontibacter ummariensis</name>
    <dbReference type="NCBI Taxonomy" id="1610492"/>
    <lineage>
        <taxon>Bacteria</taxon>
        <taxon>Pseudomonadati</taxon>
        <taxon>Bacteroidota</taxon>
        <taxon>Cytophagia</taxon>
        <taxon>Cytophagales</taxon>
        <taxon>Hymenobacteraceae</taxon>
        <taxon>Pontibacter</taxon>
    </lineage>
</organism>
<comment type="similarity">
    <text evidence="1">Belongs to the ABC transporter superfamily.</text>
</comment>
<proteinExistence type="inferred from homology"/>
<dbReference type="InterPro" id="IPR003593">
    <property type="entry name" value="AAA+_ATPase"/>
</dbReference>
<evidence type="ECO:0000256" key="1">
    <source>
        <dbReference type="ARBA" id="ARBA00005417"/>
    </source>
</evidence>
<keyword evidence="7" id="KW-1185">Reference proteome</keyword>
<dbReference type="GO" id="GO:0016887">
    <property type="term" value="F:ATP hydrolysis activity"/>
    <property type="evidence" value="ECO:0007669"/>
    <property type="project" value="InterPro"/>
</dbReference>
<gene>
    <name evidence="6" type="ORF">SAMN06296052_10693</name>
</gene>
<protein>
    <submittedName>
        <fullName evidence="6">Molybdate transport system ATP-binding protein</fullName>
    </submittedName>
</protein>
<dbReference type="SUPFAM" id="SSF52540">
    <property type="entry name" value="P-loop containing nucleoside triphosphate hydrolases"/>
    <property type="match status" value="2"/>
</dbReference>
<dbReference type="PANTHER" id="PTHR43117:SF4">
    <property type="entry name" value="OSMOPROTECTANT IMPORT ATP-BINDING PROTEIN OSMV"/>
    <property type="match status" value="1"/>
</dbReference>
<evidence type="ECO:0000256" key="3">
    <source>
        <dbReference type="ARBA" id="ARBA00022741"/>
    </source>
</evidence>
<dbReference type="InterPro" id="IPR003439">
    <property type="entry name" value="ABC_transporter-like_ATP-bd"/>
</dbReference>
<name>A0A239EC67_9BACT</name>
<dbReference type="GO" id="GO:0005524">
    <property type="term" value="F:ATP binding"/>
    <property type="evidence" value="ECO:0007669"/>
    <property type="project" value="UniProtKB-KW"/>
</dbReference>
<keyword evidence="4 6" id="KW-0067">ATP-binding</keyword>
<dbReference type="RefSeq" id="WP_089318751.1">
    <property type="nucleotide sequence ID" value="NZ_FZOQ01000006.1"/>
</dbReference>
<keyword evidence="2" id="KW-0813">Transport</keyword>
<dbReference type="PROSITE" id="PS50893">
    <property type="entry name" value="ABC_TRANSPORTER_2"/>
    <property type="match status" value="2"/>
</dbReference>
<keyword evidence="3" id="KW-0547">Nucleotide-binding</keyword>
<evidence type="ECO:0000313" key="7">
    <source>
        <dbReference type="Proteomes" id="UP000198432"/>
    </source>
</evidence>
<dbReference type="Gene3D" id="3.40.50.300">
    <property type="entry name" value="P-loop containing nucleotide triphosphate hydrolases"/>
    <property type="match status" value="2"/>
</dbReference>
<dbReference type="SMART" id="SM00382">
    <property type="entry name" value="AAA"/>
    <property type="match status" value="2"/>
</dbReference>
<feature type="domain" description="ABC transporter" evidence="5">
    <location>
        <begin position="8"/>
        <end position="262"/>
    </location>
</feature>
<accession>A0A239EC67</accession>
<evidence type="ECO:0000256" key="2">
    <source>
        <dbReference type="ARBA" id="ARBA00022448"/>
    </source>
</evidence>
<sequence>MPATKPFLSLQNITVRHLRQVLFQNLNFQVNKGEHWALVGESGSGKSSLLQAIAGNSLVVNGSIKHFYFQDFAKEQLSKNVPLTHRDFLAHVQQRHNFRNLSSNNTEFYYQQRYHAADAGDAPTVTAYLQAVMPATALEQHWTYEKVVQTLKLAPLLNKELIKLSNGETKRLLIAAALLKNPLLLLLDAPLTGLDIQTREEFNGIIREITASGITVIMATTPTEIPEAITHVAELRQGKIIKAVPKNAYQPKTRESIASPSLDEKELQALLAVHTSPSFDTIVKMDEVSIRYGDKQVLDEVDWHIQQGERWALLGHNGAGKTTLLSLINGDNPQAFAQRLVLFDRKRGSGETIWDIKRNIGFVSPELQQYFPYNSTCLEVVESGFYDTLGLTRKSEPKKAAFALHWMRLFRIEALAQKQFKQASASAQRLCLLARALIKHPPLLILDEPCQGLDQAQQQELKQVLNTICRLSRITLIYVTHYQEELPEAVTRILQLAQGKMVPTLSLSPAL</sequence>
<dbReference type="PANTHER" id="PTHR43117">
    <property type="entry name" value="OSMOPROTECTANT IMPORT ATP-BINDING PROTEIN OSMV"/>
    <property type="match status" value="1"/>
</dbReference>
<dbReference type="OrthoDB" id="9789994at2"/>
<evidence type="ECO:0000259" key="5">
    <source>
        <dbReference type="PROSITE" id="PS50893"/>
    </source>
</evidence>
<dbReference type="InterPro" id="IPR027417">
    <property type="entry name" value="P-loop_NTPase"/>
</dbReference>
<dbReference type="Pfam" id="PF00005">
    <property type="entry name" value="ABC_tran"/>
    <property type="match status" value="2"/>
</dbReference>
<reference evidence="7" key="1">
    <citation type="submission" date="2017-06" db="EMBL/GenBank/DDBJ databases">
        <authorList>
            <person name="Varghese N."/>
            <person name="Submissions S."/>
        </authorList>
    </citation>
    <scope>NUCLEOTIDE SEQUENCE [LARGE SCALE GENOMIC DNA]</scope>
    <source>
        <strain evidence="7">NKM1</strain>
    </source>
</reference>
<dbReference type="AlphaFoldDB" id="A0A239EC67"/>
<dbReference type="Proteomes" id="UP000198432">
    <property type="component" value="Unassembled WGS sequence"/>
</dbReference>
<evidence type="ECO:0000313" key="6">
    <source>
        <dbReference type="EMBL" id="SNS42061.1"/>
    </source>
</evidence>
<dbReference type="EMBL" id="FZOQ01000006">
    <property type="protein sequence ID" value="SNS42061.1"/>
    <property type="molecule type" value="Genomic_DNA"/>
</dbReference>
<evidence type="ECO:0000256" key="4">
    <source>
        <dbReference type="ARBA" id="ARBA00022840"/>
    </source>
</evidence>